<feature type="chain" id="PRO_5008581953" description="AAA-ATPase-like domain-containing protein" evidence="1">
    <location>
        <begin position="19"/>
        <end position="475"/>
    </location>
</feature>
<sequence>MFKIICFLITGITLTVNANLTLPDLDTVLKHGLYVDKTMIIREVMVGHEKKMFTAPPLFGKTFNLEIIKRFFEITVDKNGVRKKQSETENYKLFSSHGLNIYTQDRTFFDKHFGMYPVLYLDMNYISFESHEEFLYGLRVLIWLAFDEHKYLKDSVVLSDQQKSYFMKFHNKTEIIQQSPLDLARSVKMLSGLLYGHFNKKCILLIDEYDGPIKKIILLSQDHIQLAMEFYAFFSNFTIKHNPFVDRALMTGCISQRPPSKVDENNVFHFPFLEKHAFTKLFGFTAKEVKTLLKKQNLLNEYKNVENWYDGYSLMNEFSIYNPFSIINFIALKTADMYWAKEAMIKNLEFILRHKAINDKVDGILLSKMISLKLCGRVWEKEIVQLWNIVSLTDPGTSDLTEDEINLFVQFMLDLGYFYVILKIDDTVFPEVPNLEVRKLVTKHLRTAALMMGYQETQAAQEKVQQNFKKAGAII</sequence>
<evidence type="ECO:0000256" key="1">
    <source>
        <dbReference type="SAM" id="SignalP"/>
    </source>
</evidence>
<organism evidence="3">
    <name type="scientific">Clastoptera arizonana</name>
    <name type="common">Arizona spittle bug</name>
    <dbReference type="NCBI Taxonomy" id="38151"/>
    <lineage>
        <taxon>Eukaryota</taxon>
        <taxon>Metazoa</taxon>
        <taxon>Ecdysozoa</taxon>
        <taxon>Arthropoda</taxon>
        <taxon>Hexapoda</taxon>
        <taxon>Insecta</taxon>
        <taxon>Pterygota</taxon>
        <taxon>Neoptera</taxon>
        <taxon>Paraneoptera</taxon>
        <taxon>Hemiptera</taxon>
        <taxon>Auchenorrhyncha</taxon>
        <taxon>Cercopoidea</taxon>
        <taxon>Clastopteridae</taxon>
        <taxon>Clastoptera</taxon>
    </lineage>
</organism>
<feature type="signal peptide" evidence="1">
    <location>
        <begin position="1"/>
        <end position="18"/>
    </location>
</feature>
<feature type="domain" description="AAA-ATPase-like" evidence="2">
    <location>
        <begin position="31"/>
        <end position="253"/>
    </location>
</feature>
<proteinExistence type="predicted"/>
<dbReference type="AlphaFoldDB" id="A0A1B6EBA4"/>
<accession>A0A1B6EBA4</accession>
<evidence type="ECO:0000259" key="2">
    <source>
        <dbReference type="Pfam" id="PF09820"/>
    </source>
</evidence>
<dbReference type="EMBL" id="GEDC01002128">
    <property type="protein sequence ID" value="JAS35170.1"/>
    <property type="molecule type" value="Transcribed_RNA"/>
</dbReference>
<keyword evidence="1" id="KW-0732">Signal</keyword>
<dbReference type="InterPro" id="IPR018631">
    <property type="entry name" value="AAA-ATPase-like_dom"/>
</dbReference>
<dbReference type="PANTHER" id="PTHR34825">
    <property type="entry name" value="CONSERVED PROTEIN, WITH A WEAK D-GALACTARATE DEHYDRATASE/ALTRONATE HYDROLASE DOMAIN"/>
    <property type="match status" value="1"/>
</dbReference>
<dbReference type="Pfam" id="PF09820">
    <property type="entry name" value="AAA-ATPase_like"/>
    <property type="match status" value="1"/>
</dbReference>
<evidence type="ECO:0000313" key="3">
    <source>
        <dbReference type="EMBL" id="JAS35170.1"/>
    </source>
</evidence>
<gene>
    <name evidence="3" type="ORF">g.1985</name>
</gene>
<name>A0A1B6EBA4_9HEMI</name>
<dbReference type="PANTHER" id="PTHR34825:SF1">
    <property type="entry name" value="AAA-ATPASE-LIKE DOMAIN-CONTAINING PROTEIN"/>
    <property type="match status" value="1"/>
</dbReference>
<protein>
    <recommendedName>
        <fullName evidence="2">AAA-ATPase-like domain-containing protein</fullName>
    </recommendedName>
</protein>
<reference evidence="3" key="1">
    <citation type="submission" date="2015-12" db="EMBL/GenBank/DDBJ databases">
        <title>De novo transcriptome assembly of four potential Pierce s Disease insect vectors from Arizona vineyards.</title>
        <authorList>
            <person name="Tassone E.E."/>
        </authorList>
    </citation>
    <scope>NUCLEOTIDE SEQUENCE</scope>
</reference>